<gene>
    <name evidence="2" type="ORF">COMA2_10349</name>
</gene>
<organism evidence="2 3">
    <name type="scientific">Candidatus Nitrospira nitrificans</name>
    <dbReference type="NCBI Taxonomy" id="1742973"/>
    <lineage>
        <taxon>Bacteria</taxon>
        <taxon>Pseudomonadati</taxon>
        <taxon>Nitrospirota</taxon>
        <taxon>Nitrospiria</taxon>
        <taxon>Nitrospirales</taxon>
        <taxon>Nitrospiraceae</taxon>
        <taxon>Nitrospira</taxon>
    </lineage>
</organism>
<sequence>MPLRVCSFPSTHSLSQSLQRKQGQEAAAGYRESPVINIQNFGADRSVFLTSSSPAQLCSASMRCPALANAGILAMQALNVSSTAPEAMTPRSVDGANPTVLSTSRSAA</sequence>
<name>A0A0S4L9U8_9BACT</name>
<reference evidence="3" key="1">
    <citation type="submission" date="2015-10" db="EMBL/GenBank/DDBJ databases">
        <authorList>
            <person name="Luecker S."/>
            <person name="Luecker S."/>
        </authorList>
    </citation>
    <scope>NUCLEOTIDE SEQUENCE [LARGE SCALE GENOMIC DNA]</scope>
</reference>
<dbReference type="AlphaFoldDB" id="A0A0S4L9U8"/>
<dbReference type="EMBL" id="CZPZ01000001">
    <property type="protein sequence ID" value="CUS31890.1"/>
    <property type="molecule type" value="Genomic_DNA"/>
</dbReference>
<feature type="region of interest" description="Disordered" evidence="1">
    <location>
        <begin position="6"/>
        <end position="26"/>
    </location>
</feature>
<evidence type="ECO:0000256" key="1">
    <source>
        <dbReference type="SAM" id="MobiDB-lite"/>
    </source>
</evidence>
<feature type="compositionally biased region" description="Polar residues" evidence="1">
    <location>
        <begin position="99"/>
        <end position="108"/>
    </location>
</feature>
<feature type="region of interest" description="Disordered" evidence="1">
    <location>
        <begin position="83"/>
        <end position="108"/>
    </location>
</feature>
<protein>
    <submittedName>
        <fullName evidence="2">Uncharacterized protein</fullName>
    </submittedName>
</protein>
<feature type="compositionally biased region" description="Polar residues" evidence="1">
    <location>
        <begin position="8"/>
        <end position="21"/>
    </location>
</feature>
<accession>A0A0S4L9U8</accession>
<evidence type="ECO:0000313" key="3">
    <source>
        <dbReference type="Proteomes" id="UP000198736"/>
    </source>
</evidence>
<evidence type="ECO:0000313" key="2">
    <source>
        <dbReference type="EMBL" id="CUS31890.1"/>
    </source>
</evidence>
<keyword evidence="3" id="KW-1185">Reference proteome</keyword>
<dbReference type="Proteomes" id="UP000198736">
    <property type="component" value="Unassembled WGS sequence"/>
</dbReference>
<proteinExistence type="predicted"/>